<accession>A0ABW3J7C7</accession>
<comment type="pathway">
    <text evidence="1">Lipid metabolism.</text>
</comment>
<name>A0ABW3J7C7_9HYPH</name>
<feature type="domain" description="Phospholipid/glycerol acyltransferase" evidence="5">
    <location>
        <begin position="74"/>
        <end position="188"/>
    </location>
</feature>
<dbReference type="PANTHER" id="PTHR10434">
    <property type="entry name" value="1-ACYL-SN-GLYCEROL-3-PHOSPHATE ACYLTRANSFERASE"/>
    <property type="match status" value="1"/>
</dbReference>
<dbReference type="Proteomes" id="UP001597102">
    <property type="component" value="Unassembled WGS sequence"/>
</dbReference>
<feature type="transmembrane region" description="Helical" evidence="4">
    <location>
        <begin position="12"/>
        <end position="32"/>
    </location>
</feature>
<dbReference type="InterPro" id="IPR002123">
    <property type="entry name" value="Plipid/glycerol_acylTrfase"/>
</dbReference>
<dbReference type="RefSeq" id="WP_379090574.1">
    <property type="nucleotide sequence ID" value="NZ_JBHTJO010000001.1"/>
</dbReference>
<gene>
    <name evidence="6" type="ORF">ACFQ2F_02725</name>
</gene>
<evidence type="ECO:0000256" key="4">
    <source>
        <dbReference type="SAM" id="Phobius"/>
    </source>
</evidence>
<dbReference type="Pfam" id="PF01553">
    <property type="entry name" value="Acyltransferase"/>
    <property type="match status" value="1"/>
</dbReference>
<keyword evidence="3 6" id="KW-0012">Acyltransferase</keyword>
<dbReference type="EMBL" id="JBHTJO010000001">
    <property type="protein sequence ID" value="MFD0986009.1"/>
    <property type="molecule type" value="Genomic_DNA"/>
</dbReference>
<dbReference type="SUPFAM" id="SSF69593">
    <property type="entry name" value="Glycerol-3-phosphate (1)-acyltransferase"/>
    <property type="match status" value="1"/>
</dbReference>
<keyword evidence="4" id="KW-0472">Membrane</keyword>
<evidence type="ECO:0000256" key="1">
    <source>
        <dbReference type="ARBA" id="ARBA00005189"/>
    </source>
</evidence>
<evidence type="ECO:0000256" key="3">
    <source>
        <dbReference type="ARBA" id="ARBA00023315"/>
    </source>
</evidence>
<evidence type="ECO:0000313" key="6">
    <source>
        <dbReference type="EMBL" id="MFD0986009.1"/>
    </source>
</evidence>
<evidence type="ECO:0000256" key="2">
    <source>
        <dbReference type="ARBA" id="ARBA00022679"/>
    </source>
</evidence>
<evidence type="ECO:0000313" key="7">
    <source>
        <dbReference type="Proteomes" id="UP001597102"/>
    </source>
</evidence>
<keyword evidence="2" id="KW-0808">Transferase</keyword>
<sequence length="246" mass="27807">MKAIQYARSLLFHFLFYFTTTAMVVLLSPLLLMPRAWSMTALNLNARLEIFLLRVIAGINLEVRGRENLMDGACIVASKHQSAFETFALVTQLRDPAYLMKKELFRIPFHGWFSHKFGMIPVARDQGAKALREMLKAAQKRTAAGREIIIFPEGTRRPVGAEPDYKTGVFLLYQALKVPCVPVALNSGMFWPRRTLLLTPGTIVFEFLPPIPAGLPRAEFLSRLEETVESASNRLVAEAREQRDRG</sequence>
<dbReference type="GO" id="GO:0016746">
    <property type="term" value="F:acyltransferase activity"/>
    <property type="evidence" value="ECO:0007669"/>
    <property type="project" value="UniProtKB-KW"/>
</dbReference>
<keyword evidence="4" id="KW-0812">Transmembrane</keyword>
<reference evidence="7" key="1">
    <citation type="journal article" date="2019" name="Int. J. Syst. Evol. Microbiol.">
        <title>The Global Catalogue of Microorganisms (GCM) 10K type strain sequencing project: providing services to taxonomists for standard genome sequencing and annotation.</title>
        <authorList>
            <consortium name="The Broad Institute Genomics Platform"/>
            <consortium name="The Broad Institute Genome Sequencing Center for Infectious Disease"/>
            <person name="Wu L."/>
            <person name="Ma J."/>
        </authorList>
    </citation>
    <scope>NUCLEOTIDE SEQUENCE [LARGE SCALE GENOMIC DNA]</scope>
    <source>
        <strain evidence="7">CCUG 61697</strain>
    </source>
</reference>
<comment type="caution">
    <text evidence="6">The sequence shown here is derived from an EMBL/GenBank/DDBJ whole genome shotgun (WGS) entry which is preliminary data.</text>
</comment>
<keyword evidence="7" id="KW-1185">Reference proteome</keyword>
<evidence type="ECO:0000259" key="5">
    <source>
        <dbReference type="SMART" id="SM00563"/>
    </source>
</evidence>
<proteinExistence type="predicted"/>
<organism evidence="6 7">
    <name type="scientific">Methyloligella solikamskensis</name>
    <dbReference type="NCBI Taxonomy" id="1177756"/>
    <lineage>
        <taxon>Bacteria</taxon>
        <taxon>Pseudomonadati</taxon>
        <taxon>Pseudomonadota</taxon>
        <taxon>Alphaproteobacteria</taxon>
        <taxon>Hyphomicrobiales</taxon>
        <taxon>Hyphomicrobiaceae</taxon>
        <taxon>Methyloligella</taxon>
    </lineage>
</organism>
<dbReference type="SMART" id="SM00563">
    <property type="entry name" value="PlsC"/>
    <property type="match status" value="1"/>
</dbReference>
<dbReference type="CDD" id="cd07989">
    <property type="entry name" value="LPLAT_AGPAT-like"/>
    <property type="match status" value="1"/>
</dbReference>
<keyword evidence="4" id="KW-1133">Transmembrane helix</keyword>
<protein>
    <submittedName>
        <fullName evidence="6">Lysophospholipid acyltransferase family protein</fullName>
    </submittedName>
</protein>
<dbReference type="PANTHER" id="PTHR10434:SF40">
    <property type="entry name" value="1-ACYL-SN-GLYCEROL-3-PHOSPHATE ACYLTRANSFERASE"/>
    <property type="match status" value="1"/>
</dbReference>